<accession>A0A4Q8ALB5</accession>
<keyword evidence="3" id="KW-1185">Reference proteome</keyword>
<feature type="compositionally biased region" description="Low complexity" evidence="1">
    <location>
        <begin position="67"/>
        <end position="79"/>
    </location>
</feature>
<evidence type="ECO:0000313" key="2">
    <source>
        <dbReference type="EMBL" id="RZU65228.1"/>
    </source>
</evidence>
<organism evidence="2 3">
    <name type="scientific">Microterricola gilva</name>
    <dbReference type="NCBI Taxonomy" id="393267"/>
    <lineage>
        <taxon>Bacteria</taxon>
        <taxon>Bacillati</taxon>
        <taxon>Actinomycetota</taxon>
        <taxon>Actinomycetes</taxon>
        <taxon>Micrococcales</taxon>
        <taxon>Microbacteriaceae</taxon>
        <taxon>Microterricola</taxon>
    </lineage>
</organism>
<feature type="compositionally biased region" description="Low complexity" evidence="1">
    <location>
        <begin position="209"/>
        <end position="224"/>
    </location>
</feature>
<evidence type="ECO:0000256" key="1">
    <source>
        <dbReference type="SAM" id="MobiDB-lite"/>
    </source>
</evidence>
<reference evidence="2 3" key="1">
    <citation type="submission" date="2019-02" db="EMBL/GenBank/DDBJ databases">
        <title>Sequencing the genomes of 1000 actinobacteria strains.</title>
        <authorList>
            <person name="Klenk H.-P."/>
        </authorList>
    </citation>
    <scope>NUCLEOTIDE SEQUENCE [LARGE SCALE GENOMIC DNA]</scope>
    <source>
        <strain evidence="2 3">DSM 18319</strain>
    </source>
</reference>
<gene>
    <name evidence="2" type="ORF">EV379_1553</name>
</gene>
<name>A0A4Q8ALB5_9MICO</name>
<protein>
    <submittedName>
        <fullName evidence="2">Uncharacterized protein</fullName>
    </submittedName>
</protein>
<comment type="caution">
    <text evidence="2">The sequence shown here is derived from an EMBL/GenBank/DDBJ whole genome shotgun (WGS) entry which is preliminary data.</text>
</comment>
<feature type="region of interest" description="Disordered" evidence="1">
    <location>
        <begin position="32"/>
        <end position="84"/>
    </location>
</feature>
<feature type="region of interest" description="Disordered" evidence="1">
    <location>
        <begin position="190"/>
        <end position="239"/>
    </location>
</feature>
<proteinExistence type="predicted"/>
<dbReference type="AlphaFoldDB" id="A0A4Q8ALB5"/>
<evidence type="ECO:0000313" key="3">
    <source>
        <dbReference type="Proteomes" id="UP000291483"/>
    </source>
</evidence>
<dbReference type="EMBL" id="SHLC01000001">
    <property type="protein sequence ID" value="RZU65228.1"/>
    <property type="molecule type" value="Genomic_DNA"/>
</dbReference>
<dbReference type="Proteomes" id="UP000291483">
    <property type="component" value="Unassembled WGS sequence"/>
</dbReference>
<sequence>MHVDGVPEKINPAAYEALLAQFGRDDMRGKRAMRVLGSTPEPARAQSREAPALGSAPHAARRRTSRRSPSTTARGSARAGIPRMLRSRPRELGAVRDGCRPCTLAPRRFRRDRLDQPARCRRLTGPRPHDFRTGHRGWLRLSAFSSGEIRSATRPSATRPAARRHLWRLQAEAERLGAMTFTSPRRRWAKMAKTQSGEAAGLRLPPTMSSTSAERGGSSGARSTQPARTPVRGVVDLGG</sequence>